<feature type="compositionally biased region" description="Polar residues" evidence="1">
    <location>
        <begin position="911"/>
        <end position="928"/>
    </location>
</feature>
<feature type="region of interest" description="Disordered" evidence="1">
    <location>
        <begin position="450"/>
        <end position="606"/>
    </location>
</feature>
<accession>A0ABM1A0L7</accession>
<feature type="compositionally biased region" description="Basic and acidic residues" evidence="1">
    <location>
        <begin position="459"/>
        <end position="473"/>
    </location>
</feature>
<feature type="region of interest" description="Disordered" evidence="1">
    <location>
        <begin position="407"/>
        <end position="434"/>
    </location>
</feature>
<feature type="compositionally biased region" description="Basic and acidic residues" evidence="1">
    <location>
        <begin position="518"/>
        <end position="528"/>
    </location>
</feature>
<feature type="compositionally biased region" description="Acidic residues" evidence="1">
    <location>
        <begin position="660"/>
        <end position="670"/>
    </location>
</feature>
<feature type="compositionally biased region" description="Polar residues" evidence="1">
    <location>
        <begin position="545"/>
        <end position="559"/>
    </location>
</feature>
<dbReference type="Proteomes" id="UP000694888">
    <property type="component" value="Unplaced"/>
</dbReference>
<feature type="region of interest" description="Disordered" evidence="1">
    <location>
        <begin position="97"/>
        <end position="140"/>
    </location>
</feature>
<feature type="compositionally biased region" description="Polar residues" evidence="1">
    <location>
        <begin position="585"/>
        <end position="594"/>
    </location>
</feature>
<feature type="region of interest" description="Disordered" evidence="1">
    <location>
        <begin position="153"/>
        <end position="233"/>
    </location>
</feature>
<sequence length="1112" mass="120409">MGRLVRLSKDVVVACGWRLLLMMLLLAVDKENEGGAMLLQPSPFARGARQSLLNDNLLGGVASPRNSFGFADFRNGGTAGGLGLGVAAYPAGRRHSPFPFQGQFNPGSGSFPQQGSSSGFGRNPFGESRIGTPPDQSRTSAFKNLFGEDIGQSGGIYGSFGRPQDSQQQGHGFSSSNFPFASPSSSSSTSSSSLFASPSSSSPFASPSGSPSPSSPSKDNVRGSAARAISGLARNRSQKNLLLNEVGKSGRSDPSVYRRHPFSSLRLSPLTQVSGVAVASPTGQSPFYNQGDFGERPGSSVENRALNYRHRDPFERPISRSVFPLPSVNEPIKLDLAKDEQKRVHFAKKNNKLPPARKLTDNDDGRNVERPSLITNGPSLIASPGNGNWQKVPAVPSLPKVQLPEKPLETNPIIGNKSVSNTRTPKDNVVSGPISGLKETVEKDIPELHTKISNEFNQEEERKDQKSETRPTDVIESVPGKYLKAESESGRNEKEADIGTDVIFLDSQGTGIISGTRETGESTSREKPQASSEENNADSAIKSPDLNSFQRGQTGNGKSDPTPKGNYDITVLTDEEITKQAGDVATTSLNSPQLSGKDDVTPGDLPATKRVVELTIKDGTEEVVSKKRRLPTDHVGFILTDDLYDDTDDNKDDGLNNNYEDFDDFDDDVGSYDISKDADSKDSENTAFGDINTGASSTIPSPLTVGSPLTTYPDQDSRVGKTASEYDSSSPNLEERPAVGSGYMVYGLDEDPDFKEGHREKDEFVYPDFSEPSNQNNNDVSASNQQGQDLGKDDESPNDSMIEKAMKNAHIEEEHVNLDNLKDYQKDFVDDDNDGVDEGGTNGDGVTDFNDYNFDTFGEKDYIFGNYDNDDDEYSINTDPDALNFDLLNAGEGNINIKRSSKAFKPESKTVRNLNDGSQDGLTSSNKALGSRDTAYTVPRNNRDPTNSEISGSESSSTGDDAEISDVNHRDDKTILEAEDDVPSDSDQELTDGSKSALVKKEPVYKDDYYDDDSRFADYEYVYTPPSTSGFPTTSRFGGSSPAFIRSPFKSMFGKSVDQAERGSFGSLFQSLPPPGGVGSGRAGNRKGLFDERLGQIIERRPSLDLFGRRRK</sequence>
<feature type="compositionally biased region" description="Basic and acidic residues" evidence="1">
    <location>
        <begin position="790"/>
        <end position="807"/>
    </location>
</feature>
<evidence type="ECO:0000256" key="1">
    <source>
        <dbReference type="SAM" id="MobiDB-lite"/>
    </source>
</evidence>
<feature type="compositionally biased region" description="Acidic residues" evidence="1">
    <location>
        <begin position="977"/>
        <end position="990"/>
    </location>
</feature>
<evidence type="ECO:0000313" key="4">
    <source>
        <dbReference type="RefSeq" id="XP_012938409.1"/>
    </source>
</evidence>
<keyword evidence="2" id="KW-1185">Reference proteome</keyword>
<evidence type="ECO:0000313" key="3">
    <source>
        <dbReference type="RefSeq" id="XP_012938408.1"/>
    </source>
</evidence>
<organism evidence="2 3">
    <name type="scientific">Aplysia californica</name>
    <name type="common">California sea hare</name>
    <dbReference type="NCBI Taxonomy" id="6500"/>
    <lineage>
        <taxon>Eukaryota</taxon>
        <taxon>Metazoa</taxon>
        <taxon>Spiralia</taxon>
        <taxon>Lophotrochozoa</taxon>
        <taxon>Mollusca</taxon>
        <taxon>Gastropoda</taxon>
        <taxon>Heterobranchia</taxon>
        <taxon>Euthyneura</taxon>
        <taxon>Tectipleura</taxon>
        <taxon>Aplysiida</taxon>
        <taxon>Aplysioidea</taxon>
        <taxon>Aplysiidae</taxon>
        <taxon>Aplysia</taxon>
    </lineage>
</organism>
<dbReference type="RefSeq" id="XP_012938409.1">
    <property type="nucleotide sequence ID" value="XM_013082955.2"/>
</dbReference>
<feature type="compositionally biased region" description="Basic and acidic residues" evidence="1">
    <location>
        <begin position="966"/>
        <end position="976"/>
    </location>
</feature>
<dbReference type="RefSeq" id="XP_012938408.1">
    <property type="nucleotide sequence ID" value="XM_013082954.2"/>
</dbReference>
<reference evidence="3 4" key="1">
    <citation type="submission" date="2025-05" db="UniProtKB">
        <authorList>
            <consortium name="RefSeq"/>
        </authorList>
    </citation>
    <scope>IDENTIFICATION</scope>
</reference>
<feature type="compositionally biased region" description="Polar residues" evidence="1">
    <location>
        <begin position="529"/>
        <end position="538"/>
    </location>
</feature>
<name>A0ABM1A0L7_APLCA</name>
<evidence type="ECO:0000313" key="2">
    <source>
        <dbReference type="Proteomes" id="UP000694888"/>
    </source>
</evidence>
<feature type="compositionally biased region" description="Basic and acidic residues" evidence="1">
    <location>
        <begin position="358"/>
        <end position="369"/>
    </location>
</feature>
<feature type="compositionally biased region" description="Polar residues" evidence="1">
    <location>
        <begin position="771"/>
        <end position="788"/>
    </location>
</feature>
<feature type="region of interest" description="Disordered" evidence="1">
    <location>
        <begin position="899"/>
        <end position="998"/>
    </location>
</feature>
<dbReference type="GeneID" id="101849538"/>
<feature type="region of interest" description="Disordered" evidence="1">
    <location>
        <begin position="1065"/>
        <end position="1085"/>
    </location>
</feature>
<feature type="compositionally biased region" description="Low complexity" evidence="1">
    <location>
        <begin position="173"/>
        <end position="217"/>
    </location>
</feature>
<proteinExistence type="predicted"/>
<gene>
    <name evidence="3 4" type="primary">LOC101849538</name>
</gene>
<feature type="compositionally biased region" description="Basic and acidic residues" evidence="1">
    <location>
        <begin position="483"/>
        <end position="497"/>
    </location>
</feature>
<feature type="compositionally biased region" description="Low complexity" evidence="1">
    <location>
        <begin position="106"/>
        <end position="121"/>
    </location>
</feature>
<feature type="compositionally biased region" description="Basic and acidic residues" evidence="1">
    <location>
        <begin position="754"/>
        <end position="764"/>
    </location>
</feature>
<protein>
    <submittedName>
        <fullName evidence="3 4">Uncharacterized protein LOC101849538</fullName>
    </submittedName>
</protein>
<feature type="region of interest" description="Disordered" evidence="1">
    <location>
        <begin position="642"/>
        <end position="807"/>
    </location>
</feature>
<feature type="compositionally biased region" description="Basic and acidic residues" evidence="1">
    <location>
        <begin position="674"/>
        <end position="684"/>
    </location>
</feature>
<feature type="compositionally biased region" description="Polar residues" evidence="1">
    <location>
        <begin position="507"/>
        <end position="517"/>
    </location>
</feature>
<feature type="compositionally biased region" description="Low complexity" evidence="1">
    <location>
        <begin position="948"/>
        <end position="957"/>
    </location>
</feature>
<feature type="region of interest" description="Disordered" evidence="1">
    <location>
        <begin position="348"/>
        <end position="387"/>
    </location>
</feature>
<feature type="compositionally biased region" description="Acidic residues" evidence="1">
    <location>
        <begin position="642"/>
        <end position="651"/>
    </location>
</feature>